<organism evidence="2 3">
    <name type="scientific">Paraoerskovia sediminicola</name>
    <dbReference type="NCBI Taxonomy" id="1138587"/>
    <lineage>
        <taxon>Bacteria</taxon>
        <taxon>Bacillati</taxon>
        <taxon>Actinomycetota</taxon>
        <taxon>Actinomycetes</taxon>
        <taxon>Micrococcales</taxon>
        <taxon>Cellulomonadaceae</taxon>
        <taxon>Paraoerskovia</taxon>
    </lineage>
</organism>
<protein>
    <submittedName>
        <fullName evidence="2">Uncharacterized protein</fullName>
    </submittedName>
</protein>
<feature type="region of interest" description="Disordered" evidence="1">
    <location>
        <begin position="326"/>
        <end position="392"/>
    </location>
</feature>
<name>A0ABM8G4A5_9CELL</name>
<feature type="compositionally biased region" description="Low complexity" evidence="1">
    <location>
        <begin position="338"/>
        <end position="360"/>
    </location>
</feature>
<sequence>MTITDLAATAAAPSGVSDDAAPVAAHVAPEAGPRPGRVVVCSFYTDDAYYRGFADQLRANLERLGIDHVLQEVEKKEGQDWADICRQKVGFLAQVCDDNLDARVFWIDVDCGLHSLPDYVRDSTADLLGFQRGFSSPLTIGYGNRTRFWEPCFFGVGTSKVARRWIADAAALERTSAIKATDDYFFEEAWRAHATTITFQIIPSVAVTGRSAGSESGVEPFFTFGSSGNVDEFKGTVAQHGHVGGVGRNDSVWTRGRRSALRTAKSVERALPARLADPMRRAADRLGVTHTLTGGGADALSGLTRGPGSSHRVRIVREMLVAGQAGRSNGWRAPTTGSPRRASPASPRSRPTRLRGPSRTSPRRTRDRTPSVSRGGRDRSPATSATGSAHSC</sequence>
<dbReference type="Proteomes" id="UP001321475">
    <property type="component" value="Chromosome"/>
</dbReference>
<dbReference type="RefSeq" id="WP_286217278.1">
    <property type="nucleotide sequence ID" value="NZ_AP027729.1"/>
</dbReference>
<gene>
    <name evidence="2" type="ORF">GCM10025865_21810</name>
</gene>
<dbReference type="EMBL" id="AP027729">
    <property type="protein sequence ID" value="BDZ42882.1"/>
    <property type="molecule type" value="Genomic_DNA"/>
</dbReference>
<evidence type="ECO:0000313" key="3">
    <source>
        <dbReference type="Proteomes" id="UP001321475"/>
    </source>
</evidence>
<feature type="region of interest" description="Disordered" evidence="1">
    <location>
        <begin position="290"/>
        <end position="310"/>
    </location>
</feature>
<evidence type="ECO:0000256" key="1">
    <source>
        <dbReference type="SAM" id="MobiDB-lite"/>
    </source>
</evidence>
<feature type="compositionally biased region" description="Polar residues" evidence="1">
    <location>
        <begin position="381"/>
        <end position="392"/>
    </location>
</feature>
<accession>A0ABM8G4A5</accession>
<keyword evidence="3" id="KW-1185">Reference proteome</keyword>
<evidence type="ECO:0000313" key="2">
    <source>
        <dbReference type="EMBL" id="BDZ42882.1"/>
    </source>
</evidence>
<reference evidence="3" key="1">
    <citation type="journal article" date="2019" name="Int. J. Syst. Evol. Microbiol.">
        <title>The Global Catalogue of Microorganisms (GCM) 10K type strain sequencing project: providing services to taxonomists for standard genome sequencing and annotation.</title>
        <authorList>
            <consortium name="The Broad Institute Genomics Platform"/>
            <consortium name="The Broad Institute Genome Sequencing Center for Infectious Disease"/>
            <person name="Wu L."/>
            <person name="Ma J."/>
        </authorList>
    </citation>
    <scope>NUCLEOTIDE SEQUENCE [LARGE SCALE GENOMIC DNA]</scope>
    <source>
        <strain evidence="3">NBRC 108565</strain>
    </source>
</reference>
<proteinExistence type="predicted"/>